<feature type="transmembrane region" description="Helical" evidence="6">
    <location>
        <begin position="98"/>
        <end position="121"/>
    </location>
</feature>
<evidence type="ECO:0000313" key="9">
    <source>
        <dbReference type="Proteomes" id="UP000279259"/>
    </source>
</evidence>
<feature type="transmembrane region" description="Helical" evidence="6">
    <location>
        <begin position="64"/>
        <end position="86"/>
    </location>
</feature>
<feature type="region of interest" description="Disordered" evidence="5">
    <location>
        <begin position="364"/>
        <end position="425"/>
    </location>
</feature>
<dbReference type="STRING" id="1890683.A0A427YW40"/>
<evidence type="ECO:0000256" key="4">
    <source>
        <dbReference type="ARBA" id="ARBA00023136"/>
    </source>
</evidence>
<evidence type="ECO:0000256" key="1">
    <source>
        <dbReference type="ARBA" id="ARBA00004141"/>
    </source>
</evidence>
<keyword evidence="3 6" id="KW-1133">Transmembrane helix</keyword>
<protein>
    <recommendedName>
        <fullName evidence="7">MARVEL domain-containing protein</fullName>
    </recommendedName>
</protein>
<gene>
    <name evidence="8" type="ORF">EHS25_000440</name>
</gene>
<dbReference type="Proteomes" id="UP000279259">
    <property type="component" value="Unassembled WGS sequence"/>
</dbReference>
<feature type="compositionally biased region" description="Basic and acidic residues" evidence="5">
    <location>
        <begin position="245"/>
        <end position="258"/>
    </location>
</feature>
<keyword evidence="9" id="KW-1185">Reference proteome</keyword>
<evidence type="ECO:0000256" key="6">
    <source>
        <dbReference type="SAM" id="Phobius"/>
    </source>
</evidence>
<comment type="subcellular location">
    <subcellularLocation>
        <location evidence="1">Membrane</location>
        <topology evidence="1">Multi-pass membrane protein</topology>
    </subcellularLocation>
</comment>
<keyword evidence="2 6" id="KW-0812">Transmembrane</keyword>
<dbReference type="OrthoDB" id="2218151at2759"/>
<evidence type="ECO:0000256" key="5">
    <source>
        <dbReference type="SAM" id="MobiDB-lite"/>
    </source>
</evidence>
<feature type="region of interest" description="Disordered" evidence="5">
    <location>
        <begin position="321"/>
        <end position="341"/>
    </location>
</feature>
<feature type="transmembrane region" description="Helical" evidence="6">
    <location>
        <begin position="199"/>
        <end position="219"/>
    </location>
</feature>
<feature type="region of interest" description="Disordered" evidence="5">
    <location>
        <begin position="230"/>
        <end position="286"/>
    </location>
</feature>
<reference evidence="8 9" key="1">
    <citation type="submission" date="2018-11" db="EMBL/GenBank/DDBJ databases">
        <title>Genome sequence of Saitozyma podzolica DSM 27192.</title>
        <authorList>
            <person name="Aliyu H."/>
            <person name="Gorte O."/>
            <person name="Ochsenreither K."/>
        </authorList>
    </citation>
    <scope>NUCLEOTIDE SEQUENCE [LARGE SCALE GENOMIC DNA]</scope>
    <source>
        <strain evidence="8 9">DSM 27192</strain>
    </source>
</reference>
<feature type="transmembrane region" description="Helical" evidence="6">
    <location>
        <begin position="141"/>
        <end position="163"/>
    </location>
</feature>
<dbReference type="GO" id="GO:0016020">
    <property type="term" value="C:membrane"/>
    <property type="evidence" value="ECO:0007669"/>
    <property type="project" value="UniProtKB-SubCell"/>
</dbReference>
<dbReference type="InterPro" id="IPR008253">
    <property type="entry name" value="Marvel"/>
</dbReference>
<proteinExistence type="predicted"/>
<dbReference type="AlphaFoldDB" id="A0A427YW40"/>
<accession>A0A427YW40</accession>
<evidence type="ECO:0000313" key="8">
    <source>
        <dbReference type="EMBL" id="RSH95353.1"/>
    </source>
</evidence>
<evidence type="ECO:0000256" key="2">
    <source>
        <dbReference type="ARBA" id="ARBA00022692"/>
    </source>
</evidence>
<dbReference type="EMBL" id="RSCD01000001">
    <property type="protein sequence ID" value="RSH95353.1"/>
    <property type="molecule type" value="Genomic_DNA"/>
</dbReference>
<sequence length="425" mass="46078">MDKLKSLTSNLRSSTSATSNKLSKAFKFDGKRSVLGAGTAGMNTNPFLDGPVLEEPSLPKPHMYLYFTSLFFTFLAICTIGAVAGFQAKWVGVSGGTGFTLFLLLLSFLLTIFLLIVPVVYDRWDRMKRPAQFLAQGRTLVILHAFGSLLMLLSAMIVTISAWTEAGCKDPDNDPNASKGDDFKNGLKQWCNTKKASGIFDWLAFGAWLALLVLSVVAFRRERRREPAFSAPTDTGISYANVHPSDNDRHDPYGDKSEFPSQDIEAGPAHGHERDDDAFGMPPSNRASGYGYGGVGGVGGAARGSGYGNANTSHLERPSVDAYGAFDGDMPGNREEQHRLQTPSRTMQMAYADPYAQIRQSLMEPRGSGYGYNPQPYAQGGLPDPQPTADTDEPAATIRDASASRSTEEDGTGREILDRANARMS</sequence>
<dbReference type="Pfam" id="PF01284">
    <property type="entry name" value="MARVEL"/>
    <property type="match status" value="1"/>
</dbReference>
<organism evidence="8 9">
    <name type="scientific">Saitozyma podzolica</name>
    <dbReference type="NCBI Taxonomy" id="1890683"/>
    <lineage>
        <taxon>Eukaryota</taxon>
        <taxon>Fungi</taxon>
        <taxon>Dikarya</taxon>
        <taxon>Basidiomycota</taxon>
        <taxon>Agaricomycotina</taxon>
        <taxon>Tremellomycetes</taxon>
        <taxon>Tremellales</taxon>
        <taxon>Trimorphomycetaceae</taxon>
        <taxon>Saitozyma</taxon>
    </lineage>
</organism>
<evidence type="ECO:0000259" key="7">
    <source>
        <dbReference type="Pfam" id="PF01284"/>
    </source>
</evidence>
<feature type="compositionally biased region" description="Basic and acidic residues" evidence="5">
    <location>
        <begin position="406"/>
        <end position="425"/>
    </location>
</feature>
<evidence type="ECO:0000256" key="3">
    <source>
        <dbReference type="ARBA" id="ARBA00022989"/>
    </source>
</evidence>
<feature type="domain" description="MARVEL" evidence="7">
    <location>
        <begin position="61"/>
        <end position="214"/>
    </location>
</feature>
<keyword evidence="4 6" id="KW-0472">Membrane</keyword>
<name>A0A427YW40_9TREE</name>
<comment type="caution">
    <text evidence="8">The sequence shown here is derived from an EMBL/GenBank/DDBJ whole genome shotgun (WGS) entry which is preliminary data.</text>
</comment>